<dbReference type="PROSITE" id="PS50801">
    <property type="entry name" value="STAS"/>
    <property type="match status" value="1"/>
</dbReference>
<dbReference type="InterPro" id="IPR003658">
    <property type="entry name" value="Anti-sigma_ant"/>
</dbReference>
<dbReference type="CDD" id="cd07043">
    <property type="entry name" value="STAS_anti-anti-sigma_factors"/>
    <property type="match status" value="1"/>
</dbReference>
<dbReference type="InterPro" id="IPR002645">
    <property type="entry name" value="STAS_dom"/>
</dbReference>
<name>A0A382KF61_9ZZZZ</name>
<dbReference type="InterPro" id="IPR036513">
    <property type="entry name" value="STAS_dom_sf"/>
</dbReference>
<organism evidence="3">
    <name type="scientific">marine metagenome</name>
    <dbReference type="NCBI Taxonomy" id="408172"/>
    <lineage>
        <taxon>unclassified sequences</taxon>
        <taxon>metagenomes</taxon>
        <taxon>ecological metagenomes</taxon>
    </lineage>
</organism>
<dbReference type="Pfam" id="PF01740">
    <property type="entry name" value="STAS"/>
    <property type="match status" value="1"/>
</dbReference>
<dbReference type="NCBIfam" id="TIGR00377">
    <property type="entry name" value="ant_ant_sig"/>
    <property type="match status" value="1"/>
</dbReference>
<dbReference type="Gene3D" id="3.30.750.24">
    <property type="entry name" value="STAS domain"/>
    <property type="match status" value="1"/>
</dbReference>
<reference evidence="3" key="1">
    <citation type="submission" date="2018-05" db="EMBL/GenBank/DDBJ databases">
        <authorList>
            <person name="Lanie J.A."/>
            <person name="Ng W.-L."/>
            <person name="Kazmierczak K.M."/>
            <person name="Andrzejewski T.M."/>
            <person name="Davidsen T.M."/>
            <person name="Wayne K.J."/>
            <person name="Tettelin H."/>
            <person name="Glass J.I."/>
            <person name="Rusch D."/>
            <person name="Podicherti R."/>
            <person name="Tsui H.-C.T."/>
            <person name="Winkler M.E."/>
        </authorList>
    </citation>
    <scope>NUCLEOTIDE SEQUENCE</scope>
</reference>
<proteinExistence type="inferred from homology"/>
<dbReference type="PANTHER" id="PTHR33495:SF2">
    <property type="entry name" value="ANTI-SIGMA FACTOR ANTAGONIST TM_1081-RELATED"/>
    <property type="match status" value="1"/>
</dbReference>
<dbReference type="EMBL" id="UINC01080260">
    <property type="protein sequence ID" value="SVC23038.1"/>
    <property type="molecule type" value="Genomic_DNA"/>
</dbReference>
<evidence type="ECO:0000259" key="2">
    <source>
        <dbReference type="PROSITE" id="PS50801"/>
    </source>
</evidence>
<evidence type="ECO:0000256" key="1">
    <source>
        <dbReference type="ARBA" id="ARBA00009013"/>
    </source>
</evidence>
<dbReference type="SUPFAM" id="SSF52091">
    <property type="entry name" value="SpoIIaa-like"/>
    <property type="match status" value="1"/>
</dbReference>
<dbReference type="GO" id="GO:0043856">
    <property type="term" value="F:anti-sigma factor antagonist activity"/>
    <property type="evidence" value="ECO:0007669"/>
    <property type="project" value="InterPro"/>
</dbReference>
<feature type="domain" description="STAS" evidence="2">
    <location>
        <begin position="15"/>
        <end position="112"/>
    </location>
</feature>
<feature type="non-terminal residue" evidence="3">
    <location>
        <position position="1"/>
    </location>
</feature>
<sequence length="113" mass="12420">VHLEFHCVPRNPWSVLVLFGDLDMAGAPRLRKEVAQMVAAGDTRLVLDLTAVDFIDSTGLGAVIAALRRVRSHHGELALVCPEPRLQRVFEMCDLDRVFEFHESVDAVVGASA</sequence>
<comment type="similarity">
    <text evidence="1">Belongs to the anti-sigma-factor antagonist family.</text>
</comment>
<evidence type="ECO:0000313" key="3">
    <source>
        <dbReference type="EMBL" id="SVC23038.1"/>
    </source>
</evidence>
<accession>A0A382KF61</accession>
<gene>
    <name evidence="3" type="ORF">METZ01_LOCUS275892</name>
</gene>
<dbReference type="PANTHER" id="PTHR33495">
    <property type="entry name" value="ANTI-SIGMA FACTOR ANTAGONIST TM_1081-RELATED-RELATED"/>
    <property type="match status" value="1"/>
</dbReference>
<dbReference type="AlphaFoldDB" id="A0A382KF61"/>
<protein>
    <recommendedName>
        <fullName evidence="2">STAS domain-containing protein</fullName>
    </recommendedName>
</protein>